<dbReference type="GeneID" id="76459024"/>
<evidence type="ECO:0000259" key="1">
    <source>
        <dbReference type="PROSITE" id="PS51819"/>
    </source>
</evidence>
<name>A1WEL7_VEREI</name>
<dbReference type="InterPro" id="IPR025870">
    <property type="entry name" value="Glyoxalase-like_dom"/>
</dbReference>
<dbReference type="eggNOG" id="COG0346">
    <property type="taxonomic scope" value="Bacteria"/>
</dbReference>
<dbReference type="InterPro" id="IPR037523">
    <property type="entry name" value="VOC_core"/>
</dbReference>
<dbReference type="PANTHER" id="PTHR40265">
    <property type="entry name" value="BLL2707 PROTEIN"/>
    <property type="match status" value="1"/>
</dbReference>
<dbReference type="STRING" id="391735.Veis_0283"/>
<proteinExistence type="predicted"/>
<dbReference type="Gene3D" id="3.10.180.10">
    <property type="entry name" value="2,3-Dihydroxybiphenyl 1,2-Dioxygenase, domain 1"/>
    <property type="match status" value="1"/>
</dbReference>
<gene>
    <name evidence="2" type="ordered locus">Veis_0283</name>
</gene>
<keyword evidence="3" id="KW-1185">Reference proteome</keyword>
<dbReference type="Pfam" id="PF13468">
    <property type="entry name" value="Glyoxalase_3"/>
    <property type="match status" value="1"/>
</dbReference>
<dbReference type="Proteomes" id="UP000000374">
    <property type="component" value="Chromosome"/>
</dbReference>
<evidence type="ECO:0000313" key="3">
    <source>
        <dbReference type="Proteomes" id="UP000000374"/>
    </source>
</evidence>
<organism evidence="2 3">
    <name type="scientific">Verminephrobacter eiseniae (strain EF01-2)</name>
    <dbReference type="NCBI Taxonomy" id="391735"/>
    <lineage>
        <taxon>Bacteria</taxon>
        <taxon>Pseudomonadati</taxon>
        <taxon>Pseudomonadota</taxon>
        <taxon>Betaproteobacteria</taxon>
        <taxon>Burkholderiales</taxon>
        <taxon>Comamonadaceae</taxon>
        <taxon>Verminephrobacter</taxon>
    </lineage>
</organism>
<evidence type="ECO:0000313" key="2">
    <source>
        <dbReference type="EMBL" id="ABM56074.1"/>
    </source>
</evidence>
<feature type="domain" description="VOC" evidence="1">
    <location>
        <begin position="7"/>
        <end position="145"/>
    </location>
</feature>
<sequence>MRKHLQGVDHAVIAVADLDRAQADFEHLGFTLTPRGRHTKGSENHCAMFPDDYFELLAVPVDHPATRYYSDFLRQGDGLAAVALKTDDAAAFHAEMNEAGIGCEAPVDFSRPVVLPEGVRDAAFRIAQVDVAETPGGRLFVCQHFTRDVVWRPQYLRHANGAIGLQSISIASDQARFAAVCGAYERFFDLAGQRCANLPTCLMATGNTNTPIRILAPSALAATYPCARAPARRLPCFAALHFRVTAIGPTQQFFDQTGIAYTAQPDGSLAVDAPVSHGLIIVFTPGPAIETGHHANAIAGLR</sequence>
<dbReference type="RefSeq" id="WP_011808092.1">
    <property type="nucleotide sequence ID" value="NC_008786.1"/>
</dbReference>
<dbReference type="InterPro" id="IPR029068">
    <property type="entry name" value="Glyas_Bleomycin-R_OHBP_Dase"/>
</dbReference>
<dbReference type="KEGG" id="vei:Veis_0283"/>
<dbReference type="SUPFAM" id="SSF54593">
    <property type="entry name" value="Glyoxalase/Bleomycin resistance protein/Dihydroxybiphenyl dioxygenase"/>
    <property type="match status" value="1"/>
</dbReference>
<dbReference type="PROSITE" id="PS51819">
    <property type="entry name" value="VOC"/>
    <property type="match status" value="1"/>
</dbReference>
<reference evidence="3" key="1">
    <citation type="submission" date="2006-12" db="EMBL/GenBank/DDBJ databases">
        <title>Complete sequence of chromosome 1 of Verminephrobacter eiseniae EF01-2.</title>
        <authorList>
            <person name="Copeland A."/>
            <person name="Lucas S."/>
            <person name="Lapidus A."/>
            <person name="Barry K."/>
            <person name="Detter J.C."/>
            <person name="Glavina del Rio T."/>
            <person name="Dalin E."/>
            <person name="Tice H."/>
            <person name="Pitluck S."/>
            <person name="Chertkov O."/>
            <person name="Brettin T."/>
            <person name="Bruce D."/>
            <person name="Han C."/>
            <person name="Tapia R."/>
            <person name="Gilna P."/>
            <person name="Schmutz J."/>
            <person name="Larimer F."/>
            <person name="Land M."/>
            <person name="Hauser L."/>
            <person name="Kyrpides N."/>
            <person name="Kim E."/>
            <person name="Stahl D."/>
            <person name="Richardson P."/>
        </authorList>
    </citation>
    <scope>NUCLEOTIDE SEQUENCE [LARGE SCALE GENOMIC DNA]</scope>
    <source>
        <strain evidence="3">EF01-2</strain>
    </source>
</reference>
<dbReference type="OrthoDB" id="9111355at2"/>
<dbReference type="EMBL" id="CP000542">
    <property type="protein sequence ID" value="ABM56074.1"/>
    <property type="molecule type" value="Genomic_DNA"/>
</dbReference>
<accession>A1WEL7</accession>
<dbReference type="PANTHER" id="PTHR40265:SF1">
    <property type="entry name" value="GLYOXALASE-LIKE DOMAIN-CONTAINING PROTEIN"/>
    <property type="match status" value="1"/>
</dbReference>
<dbReference type="AlphaFoldDB" id="A1WEL7"/>
<dbReference type="HOGENOM" id="CLU_072991_1_0_4"/>
<protein>
    <recommendedName>
        <fullName evidence="1">VOC domain-containing protein</fullName>
    </recommendedName>
</protein>